<reference evidence="2 3" key="1">
    <citation type="journal article" date="2019" name="Int. J. Syst. Evol. Microbiol.">
        <title>The Global Catalogue of Microorganisms (GCM) 10K type strain sequencing project: providing services to taxonomists for standard genome sequencing and annotation.</title>
        <authorList>
            <consortium name="The Broad Institute Genomics Platform"/>
            <consortium name="The Broad Institute Genome Sequencing Center for Infectious Disease"/>
            <person name="Wu L."/>
            <person name="Ma J."/>
        </authorList>
    </citation>
    <scope>NUCLEOTIDE SEQUENCE [LARGE SCALE GENOMIC DNA]</scope>
    <source>
        <strain evidence="2 3">JCM 12393</strain>
    </source>
</reference>
<protein>
    <submittedName>
        <fullName evidence="2">Type 1 glutamine amidotransferase</fullName>
    </submittedName>
</protein>
<dbReference type="RefSeq" id="WP_344338368.1">
    <property type="nucleotide sequence ID" value="NZ_BAAAKJ010000236.1"/>
</dbReference>
<keyword evidence="3" id="KW-1185">Reference proteome</keyword>
<dbReference type="PROSITE" id="PS51273">
    <property type="entry name" value="GATASE_TYPE_1"/>
    <property type="match status" value="1"/>
</dbReference>
<dbReference type="SUPFAM" id="SSF52317">
    <property type="entry name" value="Class I glutamine amidotransferase-like"/>
    <property type="match status" value="1"/>
</dbReference>
<feature type="domain" description="Glutamine amidotransferase" evidence="1">
    <location>
        <begin position="51"/>
        <end position="178"/>
    </location>
</feature>
<dbReference type="PANTHER" id="PTHR42695">
    <property type="entry name" value="GLUTAMINE AMIDOTRANSFERASE YLR126C-RELATED"/>
    <property type="match status" value="1"/>
</dbReference>
<dbReference type="InterPro" id="IPR029062">
    <property type="entry name" value="Class_I_gatase-like"/>
</dbReference>
<accession>A0ABN1YA26</accession>
<dbReference type="Pfam" id="PF00117">
    <property type="entry name" value="GATase"/>
    <property type="match status" value="1"/>
</dbReference>
<dbReference type="Gene3D" id="3.40.50.880">
    <property type="match status" value="1"/>
</dbReference>
<keyword evidence="2" id="KW-0315">Glutamine amidotransferase</keyword>
<gene>
    <name evidence="2" type="ORF">GCM10009639_43380</name>
</gene>
<dbReference type="InterPro" id="IPR017926">
    <property type="entry name" value="GATASE"/>
</dbReference>
<evidence type="ECO:0000313" key="2">
    <source>
        <dbReference type="EMBL" id="GAA1401295.1"/>
    </source>
</evidence>
<comment type="caution">
    <text evidence="2">The sequence shown here is derived from an EMBL/GenBank/DDBJ whole genome shotgun (WGS) entry which is preliminary data.</text>
</comment>
<dbReference type="Proteomes" id="UP001499863">
    <property type="component" value="Unassembled WGS sequence"/>
</dbReference>
<proteinExistence type="predicted"/>
<sequence length="256" mass="27655">MRALVIQHDHVSGPGLIGECLAGHGYDLDAVTVVPAERYRAPAVDFAFPDPAGYDLIVPLGAPWSVYEEAVGGWVGGELELLRRAHLLGVPVLGVCFGAQALAAALGGSVERAPHAELGWMDIDTDAPELVPSGPWFQSHYDRFTLPPGAVELARSAAGPQAYRIGRSLGVQFHPELTEEILRSWLDHGLAGQARDLGLDPRELMARTRELAQESRDRAHGLVGAFLDVAAGVDVAALTERQGLGRHEITDRWRDW</sequence>
<dbReference type="EMBL" id="BAAAKJ010000236">
    <property type="protein sequence ID" value="GAA1401295.1"/>
    <property type="molecule type" value="Genomic_DNA"/>
</dbReference>
<name>A0ABN1YA26_9ACTN</name>
<dbReference type="PANTHER" id="PTHR42695:SF5">
    <property type="entry name" value="GLUTAMINE AMIDOTRANSFERASE YLR126C-RELATED"/>
    <property type="match status" value="1"/>
</dbReference>
<evidence type="ECO:0000259" key="1">
    <source>
        <dbReference type="Pfam" id="PF00117"/>
    </source>
</evidence>
<dbReference type="InterPro" id="IPR044992">
    <property type="entry name" value="ChyE-like"/>
</dbReference>
<organism evidence="2 3">
    <name type="scientific">Kitasatospora putterlickiae</name>
    <dbReference type="NCBI Taxonomy" id="221725"/>
    <lineage>
        <taxon>Bacteria</taxon>
        <taxon>Bacillati</taxon>
        <taxon>Actinomycetota</taxon>
        <taxon>Actinomycetes</taxon>
        <taxon>Kitasatosporales</taxon>
        <taxon>Streptomycetaceae</taxon>
        <taxon>Kitasatospora</taxon>
    </lineage>
</organism>
<evidence type="ECO:0000313" key="3">
    <source>
        <dbReference type="Proteomes" id="UP001499863"/>
    </source>
</evidence>